<keyword evidence="2" id="KW-0227">DNA damage</keyword>
<dbReference type="InterPro" id="IPR027417">
    <property type="entry name" value="P-loop_NTPase"/>
</dbReference>
<dbReference type="PANTHER" id="PTHR47964:SF1">
    <property type="entry name" value="ATP-DEPENDENT DNA HELICASE HOMOLOG RECG, CHLOROPLASTIC"/>
    <property type="match status" value="1"/>
</dbReference>
<evidence type="ECO:0000256" key="4">
    <source>
        <dbReference type="ARBA" id="ARBA00022806"/>
    </source>
</evidence>
<dbReference type="Pfam" id="PF19833">
    <property type="entry name" value="RecG_dom3_C"/>
    <property type="match status" value="1"/>
</dbReference>
<gene>
    <name evidence="11" type="ordered locus">Arch_1085</name>
</gene>
<dbReference type="SMART" id="SM00490">
    <property type="entry name" value="HELICc"/>
    <property type="match status" value="1"/>
</dbReference>
<dbReference type="HOGENOM" id="CLU_005122_7_1_11"/>
<evidence type="ECO:0000256" key="6">
    <source>
        <dbReference type="ARBA" id="ARBA00023125"/>
    </source>
</evidence>
<dbReference type="InterPro" id="IPR001650">
    <property type="entry name" value="Helicase_C-like"/>
</dbReference>
<dbReference type="Pfam" id="PF00271">
    <property type="entry name" value="Helicase_C"/>
    <property type="match status" value="1"/>
</dbReference>
<dbReference type="SUPFAM" id="SSF50249">
    <property type="entry name" value="Nucleic acid-binding proteins"/>
    <property type="match status" value="1"/>
</dbReference>
<keyword evidence="3" id="KW-0378">Hydrolase</keyword>
<evidence type="ECO:0000259" key="10">
    <source>
        <dbReference type="PROSITE" id="PS51194"/>
    </source>
</evidence>
<keyword evidence="4 11" id="KW-0347">Helicase</keyword>
<evidence type="ECO:0000256" key="3">
    <source>
        <dbReference type="ARBA" id="ARBA00022801"/>
    </source>
</evidence>
<dbReference type="InterPro" id="IPR047112">
    <property type="entry name" value="RecG/Mfd"/>
</dbReference>
<sequence length="741" mass="79541">MVTEKPIVKPGVALAADTWTALSRPLDRLVGARSAKALAKLGLETVEDLLNHVPFRVARRGELLPIESVREGDSVTVVARVMDSSSRPMNNRAGFILNVTISDGAHDLDLTFFAKHKRPLAYHENALCPGTIATFSGTISQYRGRLQLTHPEYEVVEDESEIDEAKIARPIPIYHAMAKVPSWQIERAVGTVLGTLSPADVPDLLPAEYREKYGLPSRFEAFHAVHQPQDVEEWSRARLRFAHEEAFVLQTVLAQRAAEVSTTQAPSCPPRLDGVAAGLDARLPFTLTDSQVEVGARISEALSGTLPMRCLLQGDVGSGKTIVALRAMLQVVDSGRQAVLLAPTEVLAQQHFSTISALLGELASAGELGAPSCATRVELLTGSLGMAQRRRTLAHLASGAPLIVVGTHALLGDQVQLPSLGLVVVDEQHRFGVDQRDRLAHGAHLLVMTATPIPRTVAMTVFGDLDVAVLGNRERSAMSTSVVPAFNDRWMARVWQRAREEIDSGGRVFVVCPRISAKEADDEAVLVDLPADLDQPEMANVESVSERLRNLPVFAGVAIGVVHGQMSAADKNAVMNDMAAGRVHLVVATTVIEVGVDIPDATVMVIMDAERFGLSQLHQLRGRVGRGNKNKPGLCLAVTNAAPGTLAAQRVDAFAGTTDGFALAEADVALRSVGDVLGASQSGIRSSLRFVSVVKDKLAIEQARAGARELVGSDPQLRNHRALAVAVSDINSRNREYLEKA</sequence>
<dbReference type="PANTHER" id="PTHR47964">
    <property type="entry name" value="ATP-DEPENDENT DNA HELICASE HOMOLOG RECG, CHLOROPLASTIC"/>
    <property type="match status" value="1"/>
</dbReference>
<evidence type="ECO:0000256" key="2">
    <source>
        <dbReference type="ARBA" id="ARBA00022763"/>
    </source>
</evidence>
<dbReference type="KEGG" id="ahe:Arch_1085"/>
<dbReference type="GO" id="GO:0003678">
    <property type="term" value="F:DNA helicase activity"/>
    <property type="evidence" value="ECO:0007669"/>
    <property type="project" value="TreeGrafter"/>
</dbReference>
<dbReference type="InterPro" id="IPR011545">
    <property type="entry name" value="DEAD/DEAH_box_helicase_dom"/>
</dbReference>
<dbReference type="Gene3D" id="3.40.50.300">
    <property type="entry name" value="P-loop containing nucleotide triphosphate hydrolases"/>
    <property type="match status" value="2"/>
</dbReference>
<dbReference type="AlphaFoldDB" id="D7BPF0"/>
<feature type="domain" description="Helicase C-terminal" evidence="10">
    <location>
        <begin position="510"/>
        <end position="692"/>
    </location>
</feature>
<name>D7BPF0_ARCHD</name>
<dbReference type="Proteomes" id="UP000000376">
    <property type="component" value="Chromosome"/>
</dbReference>
<proteinExistence type="predicted"/>
<dbReference type="EMBL" id="CP002045">
    <property type="protein sequence ID" value="ADH92799.1"/>
    <property type="molecule type" value="Genomic_DNA"/>
</dbReference>
<evidence type="ECO:0000313" key="11">
    <source>
        <dbReference type="EMBL" id="ADH92799.1"/>
    </source>
</evidence>
<dbReference type="eggNOG" id="COG1200">
    <property type="taxonomic scope" value="Bacteria"/>
</dbReference>
<evidence type="ECO:0000256" key="7">
    <source>
        <dbReference type="ARBA" id="ARBA00023204"/>
    </source>
</evidence>
<dbReference type="GO" id="GO:0006281">
    <property type="term" value="P:DNA repair"/>
    <property type="evidence" value="ECO:0007669"/>
    <property type="project" value="UniProtKB-KW"/>
</dbReference>
<dbReference type="SUPFAM" id="SSF52540">
    <property type="entry name" value="P-loop containing nucleoside triphosphate hydrolases"/>
    <property type="match status" value="2"/>
</dbReference>
<evidence type="ECO:0000259" key="9">
    <source>
        <dbReference type="PROSITE" id="PS51192"/>
    </source>
</evidence>
<keyword evidence="5" id="KW-0067">ATP-binding</keyword>
<dbReference type="OrthoDB" id="9804325at2"/>
<dbReference type="RefSeq" id="WP_013170293.1">
    <property type="nucleotide sequence ID" value="NC_014218.1"/>
</dbReference>
<dbReference type="Pfam" id="PF17191">
    <property type="entry name" value="RecG_wedge"/>
    <property type="match status" value="1"/>
</dbReference>
<keyword evidence="1" id="KW-0547">Nucleotide-binding</keyword>
<dbReference type="CDD" id="cd04488">
    <property type="entry name" value="RecG_wedge_OBF"/>
    <property type="match status" value="1"/>
</dbReference>
<dbReference type="PROSITE" id="PS51192">
    <property type="entry name" value="HELICASE_ATP_BIND_1"/>
    <property type="match status" value="1"/>
</dbReference>
<protein>
    <recommendedName>
        <fullName evidence="8">Probable DNA 3'-5' helicase RecG</fullName>
    </recommendedName>
</protein>
<evidence type="ECO:0000256" key="1">
    <source>
        <dbReference type="ARBA" id="ARBA00022741"/>
    </source>
</evidence>
<evidence type="ECO:0000256" key="8">
    <source>
        <dbReference type="ARBA" id="ARBA00049819"/>
    </source>
</evidence>
<dbReference type="InterPro" id="IPR012340">
    <property type="entry name" value="NA-bd_OB-fold"/>
</dbReference>
<dbReference type="STRING" id="644284.Arch_1085"/>
<dbReference type="SMART" id="SM00487">
    <property type="entry name" value="DEXDc"/>
    <property type="match status" value="1"/>
</dbReference>
<dbReference type="InterPro" id="IPR045562">
    <property type="entry name" value="RecG_dom3_C"/>
</dbReference>
<accession>D7BPF0</accession>
<organism evidence="11 12">
    <name type="scientific">Arcanobacterium haemolyticum (strain ATCC 9345 / DSM 20595 / CCM 5947 / CCUG 17215 / LMG 16163 / NBRC 15585 / NCTC 8452 / 11018)</name>
    <dbReference type="NCBI Taxonomy" id="644284"/>
    <lineage>
        <taxon>Bacteria</taxon>
        <taxon>Bacillati</taxon>
        <taxon>Actinomycetota</taxon>
        <taxon>Actinomycetes</taxon>
        <taxon>Actinomycetales</taxon>
        <taxon>Actinomycetaceae</taxon>
        <taxon>Arcanobacterium</taxon>
    </lineage>
</organism>
<keyword evidence="6" id="KW-0238">DNA-binding</keyword>
<keyword evidence="7" id="KW-0234">DNA repair</keyword>
<dbReference type="InterPro" id="IPR014001">
    <property type="entry name" value="Helicase_ATP-bd"/>
</dbReference>
<reference evidence="11 12" key="1">
    <citation type="journal article" date="2010" name="Stand. Genomic Sci.">
        <title>Complete genome sequence of Arcanobacterium haemolyticum type strain (11018).</title>
        <authorList>
            <person name="Yasawong M."/>
            <person name="Teshima H."/>
            <person name="Lapidus A."/>
            <person name="Nolan M."/>
            <person name="Lucas S."/>
            <person name="Glavina Del Rio T."/>
            <person name="Tice H."/>
            <person name="Cheng J."/>
            <person name="Bruce D."/>
            <person name="Detter C."/>
            <person name="Tapia R."/>
            <person name="Han C."/>
            <person name="Goodwin L."/>
            <person name="Pitluck S."/>
            <person name="Liolios K."/>
            <person name="Ivanova N."/>
            <person name="Mavromatis K."/>
            <person name="Mikhailova N."/>
            <person name="Pati A."/>
            <person name="Chen A."/>
            <person name="Palaniappan K."/>
            <person name="Land M."/>
            <person name="Hauser L."/>
            <person name="Chang Y."/>
            <person name="Jeffries C."/>
            <person name="Rohde M."/>
            <person name="Sikorski J."/>
            <person name="Pukall R."/>
            <person name="Goker M."/>
            <person name="Woyke T."/>
            <person name="Bristow J."/>
            <person name="Eisen J."/>
            <person name="Markowitz V."/>
            <person name="Hugenholtz P."/>
            <person name="Kyrpides N."/>
            <person name="Klenk H."/>
        </authorList>
    </citation>
    <scope>NUCLEOTIDE SEQUENCE [LARGE SCALE GENOMIC DNA]</scope>
    <source>
        <strain evidence="12">ATCC 9345 / DSM 20595 / CCUG 17215 / LMG 16163 / NBRC 15585 / NCTC 8452 / 11018</strain>
    </source>
</reference>
<dbReference type="GO" id="GO:0005524">
    <property type="term" value="F:ATP binding"/>
    <property type="evidence" value="ECO:0007669"/>
    <property type="project" value="UniProtKB-KW"/>
</dbReference>
<dbReference type="Gene3D" id="2.40.50.140">
    <property type="entry name" value="Nucleic acid-binding proteins"/>
    <property type="match status" value="1"/>
</dbReference>
<evidence type="ECO:0000256" key="5">
    <source>
        <dbReference type="ARBA" id="ARBA00022840"/>
    </source>
</evidence>
<feature type="domain" description="Helicase ATP-binding" evidence="9">
    <location>
        <begin position="301"/>
        <end position="470"/>
    </location>
</feature>
<dbReference type="InterPro" id="IPR033454">
    <property type="entry name" value="RecG_wedge"/>
</dbReference>
<dbReference type="GO" id="GO:0003677">
    <property type="term" value="F:DNA binding"/>
    <property type="evidence" value="ECO:0007669"/>
    <property type="project" value="UniProtKB-KW"/>
</dbReference>
<dbReference type="Pfam" id="PF00270">
    <property type="entry name" value="DEAD"/>
    <property type="match status" value="1"/>
</dbReference>
<keyword evidence="12" id="KW-1185">Reference proteome</keyword>
<dbReference type="GO" id="GO:0016787">
    <property type="term" value="F:hydrolase activity"/>
    <property type="evidence" value="ECO:0007669"/>
    <property type="project" value="UniProtKB-KW"/>
</dbReference>
<evidence type="ECO:0000313" key="12">
    <source>
        <dbReference type="Proteomes" id="UP000000376"/>
    </source>
</evidence>
<dbReference type="PROSITE" id="PS51194">
    <property type="entry name" value="HELICASE_CTER"/>
    <property type="match status" value="1"/>
</dbReference>